<dbReference type="OrthoDB" id="1461917at2759"/>
<comment type="caution">
    <text evidence="3">The sequence shown here is derived from an EMBL/GenBank/DDBJ whole genome shotgun (WGS) entry which is preliminary data.</text>
</comment>
<dbReference type="InterPro" id="IPR025558">
    <property type="entry name" value="DUF4283"/>
</dbReference>
<feature type="compositionally biased region" description="Basic and acidic residues" evidence="1">
    <location>
        <begin position="473"/>
        <end position="507"/>
    </location>
</feature>
<gene>
    <name evidence="3" type="ORF">Bca52824_074706</name>
</gene>
<feature type="domain" description="DUF4283" evidence="2">
    <location>
        <begin position="211"/>
        <end position="287"/>
    </location>
</feature>
<accession>A0A8X7PQQ8</accession>
<dbReference type="AlphaFoldDB" id="A0A8X7PQQ8"/>
<sequence length="706" mass="80273">MVGRNWDPGNRGGDLFIRREDPIESGKRGFGKGSNHLEFRFWSYLWGIRATLSRWKDLLDWISNGKRVLVLLGDIIRSWISRVWKLLEGLWELIKISLFSDWLRALREEICQINQIILSLIGLILWLGNEELQFCYKRKGVLEVSIIHSTFLFFTLSLNFGDSGDFGLRLEMSQSQLIGKSGVLGSRENTRKRLKISVPHFDNKDLIKQYDKTLIGRCLNPGAQDVKALIVMLPKIWKVEERVAGTDLGFGRLQFDFVEEEDIETVLKAQPFHFDYWMIALARWQPKMPRNFPSAIPFWIKVLGVPLEFLDASSFQSIGDALGETEEVDLDYGRIKVVIDVGKGMSFDTTVDFVGGEFHEGDEAFISLKYEKLFGFCDHCVSLSHGLDECPLITRNPQKKKDVRELPISRQDDHARSYKGVVINGAMDQQGQGRDNRDHTGKGKGKMYEEPESRWVKVPEKRGNRYQSYRTNQRGEDGGFRYRSSRFDRFRGNNAEEKPSLQRELRRGISPRVGETREVPEEGEIPRQEERQSRGQGQEKPRESVVDSTVILASVQKVTLEPQIVENGLDVINDLLEDGNNETVGDNMVLDENLSNVLGTVEASDDGNEQVQEELPEVKEDEEINEETEGKEQPPGEVEKKKVVRKGLFKQTAVAGASSKARNIQAIISTRKRATSNTKPATRQGEGAKHHEEKGPSYPTTTSSKP</sequence>
<reference evidence="3 4" key="1">
    <citation type="submission" date="2020-02" db="EMBL/GenBank/DDBJ databases">
        <authorList>
            <person name="Ma Q."/>
            <person name="Huang Y."/>
            <person name="Song X."/>
            <person name="Pei D."/>
        </authorList>
    </citation>
    <scope>NUCLEOTIDE SEQUENCE [LARGE SCALE GENOMIC DNA]</scope>
    <source>
        <strain evidence="3">Sxm20200214</strain>
        <tissue evidence="3">Leaf</tissue>
    </source>
</reference>
<name>A0A8X7PQQ8_BRACI</name>
<keyword evidence="4" id="KW-1185">Reference proteome</keyword>
<protein>
    <recommendedName>
        <fullName evidence="2">DUF4283 domain-containing protein</fullName>
    </recommendedName>
</protein>
<evidence type="ECO:0000256" key="1">
    <source>
        <dbReference type="SAM" id="MobiDB-lite"/>
    </source>
</evidence>
<dbReference type="InterPro" id="IPR040256">
    <property type="entry name" value="At4g02000-like"/>
</dbReference>
<evidence type="ECO:0000259" key="2">
    <source>
        <dbReference type="Pfam" id="PF14111"/>
    </source>
</evidence>
<feature type="region of interest" description="Disordered" evidence="1">
    <location>
        <begin position="605"/>
        <end position="706"/>
    </location>
</feature>
<feature type="compositionally biased region" description="Basic and acidic residues" evidence="1">
    <location>
        <begin position="514"/>
        <end position="545"/>
    </location>
</feature>
<evidence type="ECO:0000313" key="3">
    <source>
        <dbReference type="EMBL" id="KAG2255412.1"/>
    </source>
</evidence>
<feature type="compositionally biased region" description="Acidic residues" evidence="1">
    <location>
        <begin position="605"/>
        <end position="627"/>
    </location>
</feature>
<dbReference type="PANTHER" id="PTHR31286:SF54">
    <property type="entry name" value="DUF4283 DOMAIN-CONTAINING PROTEIN"/>
    <property type="match status" value="1"/>
</dbReference>
<feature type="compositionally biased region" description="Basic and acidic residues" evidence="1">
    <location>
        <begin position="686"/>
        <end position="695"/>
    </location>
</feature>
<feature type="compositionally biased region" description="Basic and acidic residues" evidence="1">
    <location>
        <begin position="628"/>
        <end position="641"/>
    </location>
</feature>
<organism evidence="3 4">
    <name type="scientific">Brassica carinata</name>
    <name type="common">Ethiopian mustard</name>
    <name type="synonym">Abyssinian cabbage</name>
    <dbReference type="NCBI Taxonomy" id="52824"/>
    <lineage>
        <taxon>Eukaryota</taxon>
        <taxon>Viridiplantae</taxon>
        <taxon>Streptophyta</taxon>
        <taxon>Embryophyta</taxon>
        <taxon>Tracheophyta</taxon>
        <taxon>Spermatophyta</taxon>
        <taxon>Magnoliopsida</taxon>
        <taxon>eudicotyledons</taxon>
        <taxon>Gunneridae</taxon>
        <taxon>Pentapetalae</taxon>
        <taxon>rosids</taxon>
        <taxon>malvids</taxon>
        <taxon>Brassicales</taxon>
        <taxon>Brassicaceae</taxon>
        <taxon>Brassiceae</taxon>
        <taxon>Brassica</taxon>
    </lineage>
</organism>
<evidence type="ECO:0000313" key="4">
    <source>
        <dbReference type="Proteomes" id="UP000886595"/>
    </source>
</evidence>
<feature type="region of interest" description="Disordered" evidence="1">
    <location>
        <begin position="424"/>
        <end position="545"/>
    </location>
</feature>
<dbReference type="EMBL" id="JAAMPC010000015">
    <property type="protein sequence ID" value="KAG2255412.1"/>
    <property type="molecule type" value="Genomic_DNA"/>
</dbReference>
<feature type="compositionally biased region" description="Basic and acidic residues" evidence="1">
    <location>
        <begin position="434"/>
        <end position="463"/>
    </location>
</feature>
<proteinExistence type="predicted"/>
<dbReference type="PANTHER" id="PTHR31286">
    <property type="entry name" value="GLYCINE-RICH CELL WALL STRUCTURAL PROTEIN 1.8-LIKE"/>
    <property type="match status" value="1"/>
</dbReference>
<dbReference type="Proteomes" id="UP000886595">
    <property type="component" value="Unassembled WGS sequence"/>
</dbReference>
<dbReference type="Pfam" id="PF14111">
    <property type="entry name" value="DUF4283"/>
    <property type="match status" value="1"/>
</dbReference>